<comment type="caution">
    <text evidence="1">The sequence shown here is derived from an EMBL/GenBank/DDBJ whole genome shotgun (WGS) entry which is preliminary data.</text>
</comment>
<dbReference type="AlphaFoldDB" id="A0AAD5X6F3"/>
<accession>A0AAD5X6F3</accession>
<reference evidence="1" key="1">
    <citation type="submission" date="2020-05" db="EMBL/GenBank/DDBJ databases">
        <title>Phylogenomic resolution of chytrid fungi.</title>
        <authorList>
            <person name="Stajich J.E."/>
            <person name="Amses K."/>
            <person name="Simmons R."/>
            <person name="Seto K."/>
            <person name="Myers J."/>
            <person name="Bonds A."/>
            <person name="Quandt C.A."/>
            <person name="Barry K."/>
            <person name="Liu P."/>
            <person name="Grigoriev I."/>
            <person name="Longcore J.E."/>
            <person name="James T.Y."/>
        </authorList>
    </citation>
    <scope>NUCLEOTIDE SEQUENCE</scope>
    <source>
        <strain evidence="1">JEL0318</strain>
    </source>
</reference>
<protein>
    <submittedName>
        <fullName evidence="1">Uncharacterized protein</fullName>
    </submittedName>
</protein>
<organism evidence="1 2">
    <name type="scientific">Rhizophlyctis rosea</name>
    <dbReference type="NCBI Taxonomy" id="64517"/>
    <lineage>
        <taxon>Eukaryota</taxon>
        <taxon>Fungi</taxon>
        <taxon>Fungi incertae sedis</taxon>
        <taxon>Chytridiomycota</taxon>
        <taxon>Chytridiomycota incertae sedis</taxon>
        <taxon>Chytridiomycetes</taxon>
        <taxon>Rhizophlyctidales</taxon>
        <taxon>Rhizophlyctidaceae</taxon>
        <taxon>Rhizophlyctis</taxon>
    </lineage>
</organism>
<sequence length="72" mass="8019">MSEATSPAAPSLISVTFTLPTIKSLLDHLYTNTLIPHLLNNLPDRLDLIRAANYHQLPGLHRLVANQILQHD</sequence>
<name>A0AAD5X6F3_9FUNG</name>
<gene>
    <name evidence="1" type="ORF">HK097_002845</name>
</gene>
<evidence type="ECO:0000313" key="2">
    <source>
        <dbReference type="Proteomes" id="UP001212841"/>
    </source>
</evidence>
<evidence type="ECO:0000313" key="1">
    <source>
        <dbReference type="EMBL" id="KAJ3054016.1"/>
    </source>
</evidence>
<keyword evidence="2" id="KW-1185">Reference proteome</keyword>
<proteinExistence type="predicted"/>
<dbReference type="Proteomes" id="UP001212841">
    <property type="component" value="Unassembled WGS sequence"/>
</dbReference>
<dbReference type="EMBL" id="JADGJD010000164">
    <property type="protein sequence ID" value="KAJ3054016.1"/>
    <property type="molecule type" value="Genomic_DNA"/>
</dbReference>